<gene>
    <name evidence="2" type="ORF">CDEB00056_LOCUS7845</name>
    <name evidence="3" type="ORF">CDEB00056_LOCUS7846</name>
    <name evidence="4" type="ORF">CDEB00056_LOCUS7849</name>
    <name evidence="5" type="ORF">CDEB00056_LOCUS7850</name>
</gene>
<feature type="signal peptide" evidence="1">
    <location>
        <begin position="1"/>
        <end position="16"/>
    </location>
</feature>
<evidence type="ECO:0000256" key="1">
    <source>
        <dbReference type="SAM" id="SignalP"/>
    </source>
</evidence>
<name>A0A6S8TGL9_9STRA</name>
<feature type="chain" id="PRO_5036191424" description="SGNH hydrolase-type esterase domain-containing protein" evidence="1">
    <location>
        <begin position="17"/>
        <end position="670"/>
    </location>
</feature>
<sequence length="670" mass="75305">MKIVLVIVGFSVTVSSFKHCVGFAMNYAEDRLDRRSRHDTTTDVSSSASISPLELDLMQSHVLLKEGNHAKGHELAGRSLRDAGFVRQATFHYGMAWYACERNEVDEATCGENEGDLEIMLERAVGDYAQMTEFASFPEVGIVALLYHRAGGNLAEPDYSTKIQADEDHQMKGDQNSNDSMDEYNIFRKDSVSLDSNQNCGCGMKLCGASPCFVPHQMIASHKYQDILRSLDEMKENLLQRDETEITAAAILGLVSRATQKKNPISVTIQEPNHIPSVLQFWEESNYNSLSPLLQILLLKLLYSAPIGTPFLELACHGIHHLSLSLPTSSKEGRAFANSHKSHWAYYILIYKIVLGERVKKSRRGTRYHYPIWDIVHHLDQRKFSNSVNCEDHRYPGEMRADKGLTIARHLEKTIQSLSYQDEFSSRATLPRMNPACLTPSKKVIFALGDSHVLSLGWQTLQITTETGGELLRTIVPNPVTGLKAWHTRDATNFFTKYNLECCLQRLPPTCKTIILSAGEIDCREGIGGALLEGYSNECEVAVQNTVKEYVSAINIIATRYDLQILLLPVAPHAYRSEKNGRALGRGLRRQRMLIWNEVLRKLCGEQNTANKQRVFLLDYEESLRAQNDSSPVGFVLSPVYNADFTHMNSAFLPLLEEAIVKSNCNLDLL</sequence>
<evidence type="ECO:0000313" key="3">
    <source>
        <dbReference type="EMBL" id="CAE0463005.1"/>
    </source>
</evidence>
<proteinExistence type="predicted"/>
<evidence type="ECO:0000313" key="2">
    <source>
        <dbReference type="EMBL" id="CAE0463004.1"/>
    </source>
</evidence>
<reference evidence="3" key="1">
    <citation type="submission" date="2021-01" db="EMBL/GenBank/DDBJ databases">
        <authorList>
            <person name="Corre E."/>
            <person name="Pelletier E."/>
            <person name="Niang G."/>
            <person name="Scheremetjew M."/>
            <person name="Finn R."/>
            <person name="Kale V."/>
            <person name="Holt S."/>
            <person name="Cochrane G."/>
            <person name="Meng A."/>
            <person name="Brown T."/>
            <person name="Cohen L."/>
        </authorList>
    </citation>
    <scope>NUCLEOTIDE SEQUENCE</scope>
    <source>
        <strain evidence="3">MM31A-1</strain>
    </source>
</reference>
<dbReference type="Gene3D" id="3.40.50.1110">
    <property type="entry name" value="SGNH hydrolase"/>
    <property type="match status" value="1"/>
</dbReference>
<keyword evidence="1" id="KW-0732">Signal</keyword>
<protein>
    <recommendedName>
        <fullName evidence="6">SGNH hydrolase-type esterase domain-containing protein</fullName>
    </recommendedName>
</protein>
<dbReference type="EMBL" id="HBIO01010127">
    <property type="protein sequence ID" value="CAE0463008.1"/>
    <property type="molecule type" value="Transcribed_RNA"/>
</dbReference>
<dbReference type="SUPFAM" id="SSF52266">
    <property type="entry name" value="SGNH hydrolase"/>
    <property type="match status" value="1"/>
</dbReference>
<organism evidence="3">
    <name type="scientific">Chaetoceros debilis</name>
    <dbReference type="NCBI Taxonomy" id="122233"/>
    <lineage>
        <taxon>Eukaryota</taxon>
        <taxon>Sar</taxon>
        <taxon>Stramenopiles</taxon>
        <taxon>Ochrophyta</taxon>
        <taxon>Bacillariophyta</taxon>
        <taxon>Coscinodiscophyceae</taxon>
        <taxon>Chaetocerotophycidae</taxon>
        <taxon>Chaetocerotales</taxon>
        <taxon>Chaetocerotaceae</taxon>
        <taxon>Chaetoceros</taxon>
    </lineage>
</organism>
<dbReference type="AlphaFoldDB" id="A0A6S8TGL9"/>
<evidence type="ECO:0008006" key="6">
    <source>
        <dbReference type="Google" id="ProtNLM"/>
    </source>
</evidence>
<dbReference type="InterPro" id="IPR036514">
    <property type="entry name" value="SGNH_hydro_sf"/>
</dbReference>
<evidence type="ECO:0000313" key="5">
    <source>
        <dbReference type="EMBL" id="CAE0463009.1"/>
    </source>
</evidence>
<dbReference type="EMBL" id="HBIO01010121">
    <property type="protein sequence ID" value="CAE0463004.1"/>
    <property type="molecule type" value="Transcribed_RNA"/>
</dbReference>
<evidence type="ECO:0000313" key="4">
    <source>
        <dbReference type="EMBL" id="CAE0463008.1"/>
    </source>
</evidence>
<dbReference type="EMBL" id="HBIO01010128">
    <property type="protein sequence ID" value="CAE0463009.1"/>
    <property type="molecule type" value="Transcribed_RNA"/>
</dbReference>
<dbReference type="EMBL" id="HBIO01010123">
    <property type="protein sequence ID" value="CAE0463005.1"/>
    <property type="molecule type" value="Transcribed_RNA"/>
</dbReference>
<accession>A0A6S8TGL9</accession>